<gene>
    <name evidence="1" type="ORF">JMJ77_005377</name>
</gene>
<organism evidence="1 2">
    <name type="scientific">Colletotrichum scovillei</name>
    <dbReference type="NCBI Taxonomy" id="1209932"/>
    <lineage>
        <taxon>Eukaryota</taxon>
        <taxon>Fungi</taxon>
        <taxon>Dikarya</taxon>
        <taxon>Ascomycota</taxon>
        <taxon>Pezizomycotina</taxon>
        <taxon>Sordariomycetes</taxon>
        <taxon>Hypocreomycetidae</taxon>
        <taxon>Glomerellales</taxon>
        <taxon>Glomerellaceae</taxon>
        <taxon>Colletotrichum</taxon>
        <taxon>Colletotrichum acutatum species complex</taxon>
    </lineage>
</organism>
<dbReference type="AlphaFoldDB" id="A0A9P7RH24"/>
<evidence type="ECO:0000313" key="2">
    <source>
        <dbReference type="Proteomes" id="UP000699042"/>
    </source>
</evidence>
<keyword evidence="2" id="KW-1185">Reference proteome</keyword>
<accession>A0A9P7RH24</accession>
<evidence type="ECO:0000313" key="1">
    <source>
        <dbReference type="EMBL" id="KAG7057997.1"/>
    </source>
</evidence>
<proteinExistence type="predicted"/>
<dbReference type="Proteomes" id="UP000699042">
    <property type="component" value="Unassembled WGS sequence"/>
</dbReference>
<name>A0A9P7RH24_9PEZI</name>
<sequence length="91" mass="10663">MAIKAFFTVERLGLGMVWLPDSLRGSMRTVGIENNGMPRERGYGHWVLRISIHRNHSRQRRTHPKASWILRSGSKQPDRRYECSITLRCRS</sequence>
<protein>
    <submittedName>
        <fullName evidence="1">Uncharacterized protein</fullName>
    </submittedName>
</protein>
<reference evidence="1" key="1">
    <citation type="submission" date="2021-05" db="EMBL/GenBank/DDBJ databases">
        <title>Comparative genomics of three Colletotrichum scovillei strains and genetic complementation revealed genes involved fungal growth and virulence on chili pepper.</title>
        <authorList>
            <person name="Hsieh D.-K."/>
            <person name="Chuang S.-C."/>
            <person name="Chen C.-Y."/>
            <person name="Chao Y.-T."/>
            <person name="Lu M.-Y.J."/>
            <person name="Lee M.-H."/>
            <person name="Shih M.-C."/>
        </authorList>
    </citation>
    <scope>NUCLEOTIDE SEQUENCE</scope>
    <source>
        <strain evidence="1">Coll-153</strain>
    </source>
</reference>
<dbReference type="EMBL" id="JAESDN010000001">
    <property type="protein sequence ID" value="KAG7057997.1"/>
    <property type="molecule type" value="Genomic_DNA"/>
</dbReference>
<comment type="caution">
    <text evidence="1">The sequence shown here is derived from an EMBL/GenBank/DDBJ whole genome shotgun (WGS) entry which is preliminary data.</text>
</comment>